<comment type="caution">
    <text evidence="7">The sequence shown here is derived from an EMBL/GenBank/DDBJ whole genome shotgun (WGS) entry which is preliminary data.</text>
</comment>
<sequence>MANTTNKQTSAGVTTDTTHFGFEEVSVNDKKNRVRGVFESVASKYDIMNDLMSGGIHRLWKASLIDWVNPQPGEAHLDVAGGTGDIAMRIIDRVGRDKAGPVTVCDLTPDMMLVGRDRTIDQGILKGLSWTCGNAENLPFPSRSMDSYTIAFGLRNVTHIDRALAEAKRVLKPGGRFFCLEFSQVVLPILDQIYDQYSFKILPNMGQLVTNDRESYQYLAESIRRFPPQDDLISMMNSAGFEHCSYRNHTGGVAAIHCGWRI</sequence>
<feature type="binding site" evidence="6">
    <location>
        <position position="106"/>
    </location>
    <ligand>
        <name>S-adenosyl-L-methionine</name>
        <dbReference type="ChEBI" id="CHEBI:59789"/>
    </ligand>
</feature>
<dbReference type="EC" id="2.1.1.163" evidence="6"/>
<evidence type="ECO:0000256" key="6">
    <source>
        <dbReference type="HAMAP-Rule" id="MF_01813"/>
    </source>
</evidence>
<dbReference type="GO" id="GO:0008425">
    <property type="term" value="F:2-methoxy-6-polyprenyl-1,4-benzoquinol methyltransferase activity"/>
    <property type="evidence" value="ECO:0007669"/>
    <property type="project" value="UniProtKB-UniRule"/>
</dbReference>
<dbReference type="RefSeq" id="WP_046508723.1">
    <property type="nucleotide sequence ID" value="NZ_LANI01000022.1"/>
</dbReference>
<dbReference type="PROSITE" id="PS01184">
    <property type="entry name" value="UBIE_2"/>
    <property type="match status" value="1"/>
</dbReference>
<keyword evidence="1 6" id="KW-0474">Menaquinone biosynthesis</keyword>
<dbReference type="Gene3D" id="3.40.50.150">
    <property type="entry name" value="Vaccinia Virus protein VP39"/>
    <property type="match status" value="1"/>
</dbReference>
<feature type="binding site" evidence="6">
    <location>
        <begin position="134"/>
        <end position="135"/>
    </location>
    <ligand>
        <name>S-adenosyl-L-methionine</name>
        <dbReference type="ChEBI" id="CHEBI:59789"/>
    </ligand>
</feature>
<dbReference type="STRING" id="1549748.WH95_15025"/>
<evidence type="ECO:0000256" key="3">
    <source>
        <dbReference type="ARBA" id="ARBA00022679"/>
    </source>
</evidence>
<dbReference type="EMBL" id="LANI01000022">
    <property type="protein sequence ID" value="KKJ76068.1"/>
    <property type="molecule type" value="Genomic_DNA"/>
</dbReference>
<dbReference type="InterPro" id="IPR023576">
    <property type="entry name" value="UbiE/COQ5_MeTrFase_CS"/>
</dbReference>
<protein>
    <recommendedName>
        <fullName evidence="6">Ubiquinone/menaquinone biosynthesis C-methyltransferase UbiE</fullName>
        <ecNumber evidence="6">2.1.1.163</ecNumber>
        <ecNumber evidence="6">2.1.1.201</ecNumber>
    </recommendedName>
    <alternativeName>
        <fullName evidence="6">2-methoxy-6-polyprenyl-1,4-benzoquinol methylase</fullName>
    </alternativeName>
    <alternativeName>
        <fullName evidence="6">Demethylmenaquinone methyltransferase</fullName>
    </alternativeName>
</protein>
<dbReference type="InterPro" id="IPR004033">
    <property type="entry name" value="UbiE/COQ5_MeTrFase"/>
</dbReference>
<evidence type="ECO:0000256" key="5">
    <source>
        <dbReference type="ARBA" id="ARBA00022691"/>
    </source>
</evidence>
<dbReference type="SUPFAM" id="SSF53335">
    <property type="entry name" value="S-adenosyl-L-methionine-dependent methyltransferases"/>
    <property type="match status" value="1"/>
</dbReference>
<name>A0A0M2R907_9PROT</name>
<dbReference type="PROSITE" id="PS51608">
    <property type="entry name" value="SAM_MT_UBIE"/>
    <property type="match status" value="1"/>
</dbReference>
<dbReference type="Proteomes" id="UP000034491">
    <property type="component" value="Unassembled WGS sequence"/>
</dbReference>
<dbReference type="GO" id="GO:0009060">
    <property type="term" value="P:aerobic respiration"/>
    <property type="evidence" value="ECO:0007669"/>
    <property type="project" value="UniProtKB-UniRule"/>
</dbReference>
<keyword evidence="3 6" id="KW-0808">Transferase</keyword>
<dbReference type="PATRIC" id="fig|1549748.8.peg.1759"/>
<dbReference type="UniPathway" id="UPA00079">
    <property type="reaction ID" value="UER00169"/>
</dbReference>
<dbReference type="AlphaFoldDB" id="A0A0M2R907"/>
<dbReference type="NCBIfam" id="NF001242">
    <property type="entry name" value="PRK00216.1-3"/>
    <property type="match status" value="1"/>
</dbReference>
<comment type="pathway">
    <text evidence="6">Cofactor biosynthesis; ubiquinone biosynthesis.</text>
</comment>
<accession>A0A0M2R907</accession>
<dbReference type="GO" id="GO:0043770">
    <property type="term" value="F:demethylmenaquinone methyltransferase activity"/>
    <property type="evidence" value="ECO:0007669"/>
    <property type="project" value="UniProtKB-UniRule"/>
</dbReference>
<dbReference type="EC" id="2.1.1.201" evidence="6"/>
<dbReference type="CDD" id="cd02440">
    <property type="entry name" value="AdoMet_MTases"/>
    <property type="match status" value="1"/>
</dbReference>
<keyword evidence="8" id="KW-1185">Reference proteome</keyword>
<comment type="caution">
    <text evidence="6">Lacks conserved residue(s) required for the propagation of feature annotation.</text>
</comment>
<comment type="catalytic activity">
    <reaction evidence="6">
        <text>a 2-methoxy-6-(all-trans-polyprenyl)benzene-1,4-diol + S-adenosyl-L-methionine = a 5-methoxy-2-methyl-3-(all-trans-polyprenyl)benzene-1,4-diol + S-adenosyl-L-homocysteine + H(+)</text>
        <dbReference type="Rhea" id="RHEA:28286"/>
        <dbReference type="Rhea" id="RHEA-COMP:10858"/>
        <dbReference type="Rhea" id="RHEA-COMP:10859"/>
        <dbReference type="ChEBI" id="CHEBI:15378"/>
        <dbReference type="ChEBI" id="CHEBI:57856"/>
        <dbReference type="ChEBI" id="CHEBI:59789"/>
        <dbReference type="ChEBI" id="CHEBI:84166"/>
        <dbReference type="ChEBI" id="CHEBI:84167"/>
        <dbReference type="EC" id="2.1.1.201"/>
    </reaction>
</comment>
<dbReference type="Pfam" id="PF01209">
    <property type="entry name" value="Ubie_methyltran"/>
    <property type="match status" value="1"/>
</dbReference>
<dbReference type="HAMAP" id="MF_01813">
    <property type="entry name" value="MenG_UbiE_methyltr"/>
    <property type="match status" value="1"/>
</dbReference>
<evidence type="ECO:0000256" key="1">
    <source>
        <dbReference type="ARBA" id="ARBA00022428"/>
    </source>
</evidence>
<dbReference type="PANTHER" id="PTHR43591">
    <property type="entry name" value="METHYLTRANSFERASE"/>
    <property type="match status" value="1"/>
</dbReference>
<proteinExistence type="inferred from homology"/>
<reference evidence="7 8" key="1">
    <citation type="submission" date="2015-03" db="EMBL/GenBank/DDBJ databases">
        <title>Genome sequence of Kiloniella sp. P1-1, isolated from the gut microflora of Pacific white shrimp, Penaeus vannamei.</title>
        <authorList>
            <person name="Shao Z."/>
            <person name="Wang L."/>
            <person name="Li X."/>
        </authorList>
    </citation>
    <scope>NUCLEOTIDE SEQUENCE [LARGE SCALE GENOMIC DNA]</scope>
    <source>
        <strain evidence="7 8">P1-1</strain>
    </source>
</reference>
<evidence type="ECO:0000313" key="7">
    <source>
        <dbReference type="EMBL" id="KKJ76068.1"/>
    </source>
</evidence>
<keyword evidence="5 6" id="KW-0949">S-adenosyl-L-methionine</keyword>
<keyword evidence="7" id="KW-0830">Ubiquinone</keyword>
<keyword evidence="4 6" id="KW-0831">Ubiquinone biosynthesis</keyword>
<feature type="binding site" evidence="6">
    <location>
        <position position="83"/>
    </location>
    <ligand>
        <name>S-adenosyl-L-methionine</name>
        <dbReference type="ChEBI" id="CHEBI:59789"/>
    </ligand>
</feature>
<dbReference type="InterPro" id="IPR029063">
    <property type="entry name" value="SAM-dependent_MTases_sf"/>
</dbReference>
<dbReference type="OrthoDB" id="9808140at2"/>
<dbReference type="PANTHER" id="PTHR43591:SF24">
    <property type="entry name" value="2-METHOXY-6-POLYPRENYL-1,4-BENZOQUINOL METHYLASE, MITOCHONDRIAL"/>
    <property type="match status" value="1"/>
</dbReference>
<keyword evidence="2 6" id="KW-0489">Methyltransferase</keyword>
<comment type="pathway">
    <text evidence="6">Quinol/quinone metabolism; menaquinone biosynthesis; menaquinol from 1,4-dihydroxy-2-naphthoate: step 2/2.</text>
</comment>
<organism evidence="7 8">
    <name type="scientific">Kiloniella litopenaei</name>
    <dbReference type="NCBI Taxonomy" id="1549748"/>
    <lineage>
        <taxon>Bacteria</taxon>
        <taxon>Pseudomonadati</taxon>
        <taxon>Pseudomonadota</taxon>
        <taxon>Alphaproteobacteria</taxon>
        <taxon>Rhodospirillales</taxon>
        <taxon>Kiloniellaceae</taxon>
        <taxon>Kiloniella</taxon>
    </lineage>
</organism>
<dbReference type="GO" id="GO:0009234">
    <property type="term" value="P:menaquinone biosynthetic process"/>
    <property type="evidence" value="ECO:0007669"/>
    <property type="project" value="UniProtKB-UniRule"/>
</dbReference>
<gene>
    <name evidence="6 7" type="primary">ubiE</name>
    <name evidence="7" type="ORF">WH95_15025</name>
</gene>
<comment type="catalytic activity">
    <reaction evidence="6">
        <text>a 2-demethylmenaquinol + S-adenosyl-L-methionine = a menaquinol + S-adenosyl-L-homocysteine + H(+)</text>
        <dbReference type="Rhea" id="RHEA:42640"/>
        <dbReference type="Rhea" id="RHEA-COMP:9539"/>
        <dbReference type="Rhea" id="RHEA-COMP:9563"/>
        <dbReference type="ChEBI" id="CHEBI:15378"/>
        <dbReference type="ChEBI" id="CHEBI:18151"/>
        <dbReference type="ChEBI" id="CHEBI:55437"/>
        <dbReference type="ChEBI" id="CHEBI:57856"/>
        <dbReference type="ChEBI" id="CHEBI:59789"/>
        <dbReference type="EC" id="2.1.1.163"/>
    </reaction>
</comment>
<evidence type="ECO:0000313" key="8">
    <source>
        <dbReference type="Proteomes" id="UP000034491"/>
    </source>
</evidence>
<dbReference type="GO" id="GO:0032259">
    <property type="term" value="P:methylation"/>
    <property type="evidence" value="ECO:0007669"/>
    <property type="project" value="UniProtKB-KW"/>
</dbReference>
<comment type="similarity">
    <text evidence="6">Belongs to the class I-like SAM-binding methyltransferase superfamily. MenG/UbiE family.</text>
</comment>
<evidence type="ECO:0000256" key="2">
    <source>
        <dbReference type="ARBA" id="ARBA00022603"/>
    </source>
</evidence>
<evidence type="ECO:0000256" key="4">
    <source>
        <dbReference type="ARBA" id="ARBA00022688"/>
    </source>
</evidence>
<comment type="function">
    <text evidence="6">Methyltransferase required for the conversion of demethylmenaquinol (DMKH2) to menaquinol (MKH2) and the conversion of 2-polyprenyl-6-methoxy-1,4-benzoquinol (DDMQH2) to 2-polyprenyl-3-methyl-6-methoxy-1,4-benzoquinol (DMQH2).</text>
</comment>
<dbReference type="NCBIfam" id="TIGR01934">
    <property type="entry name" value="MenG_MenH_UbiE"/>
    <property type="match status" value="1"/>
</dbReference>
<dbReference type="UniPathway" id="UPA00232"/>
<dbReference type="PROSITE" id="PS01183">
    <property type="entry name" value="UBIE_1"/>
    <property type="match status" value="1"/>
</dbReference>